<dbReference type="AlphaFoldDB" id="A0A8S2VUW7"/>
<reference evidence="1" key="1">
    <citation type="submission" date="2021-02" db="EMBL/GenBank/DDBJ databases">
        <authorList>
            <person name="Nowell W R."/>
        </authorList>
    </citation>
    <scope>NUCLEOTIDE SEQUENCE</scope>
</reference>
<name>A0A8S2VUW7_9BILA</name>
<organism evidence="1 2">
    <name type="scientific">Didymodactylos carnosus</name>
    <dbReference type="NCBI Taxonomy" id="1234261"/>
    <lineage>
        <taxon>Eukaryota</taxon>
        <taxon>Metazoa</taxon>
        <taxon>Spiralia</taxon>
        <taxon>Gnathifera</taxon>
        <taxon>Rotifera</taxon>
        <taxon>Eurotatoria</taxon>
        <taxon>Bdelloidea</taxon>
        <taxon>Philodinida</taxon>
        <taxon>Philodinidae</taxon>
        <taxon>Didymodactylos</taxon>
    </lineage>
</organism>
<dbReference type="EMBL" id="CAJOBA010075043">
    <property type="protein sequence ID" value="CAF4413030.1"/>
    <property type="molecule type" value="Genomic_DNA"/>
</dbReference>
<proteinExistence type="predicted"/>
<gene>
    <name evidence="1" type="ORF">TMI583_LOCUS44074</name>
</gene>
<evidence type="ECO:0000313" key="1">
    <source>
        <dbReference type="EMBL" id="CAF4413030.1"/>
    </source>
</evidence>
<protein>
    <submittedName>
        <fullName evidence="1">Uncharacterized protein</fullName>
    </submittedName>
</protein>
<accession>A0A8S2VUW7</accession>
<comment type="caution">
    <text evidence="1">The sequence shown here is derived from an EMBL/GenBank/DDBJ whole genome shotgun (WGS) entry which is preliminary data.</text>
</comment>
<sequence length="151" mass="17509">TFSCCISDCLTKQTTIPRMLHQKLSKFCRTTIDLSLILETGSNTFPYCALNNIWYQSGTSTETIDDAKLYVECADVMHKRSEEVKSLYSMWEMFWQSIVMKYPDLASDHIEQFLNDFIDRKQMSMLMILQVCIAFIHQLSTGVHSLLTLRS</sequence>
<evidence type="ECO:0000313" key="2">
    <source>
        <dbReference type="Proteomes" id="UP000682733"/>
    </source>
</evidence>
<dbReference type="Proteomes" id="UP000682733">
    <property type="component" value="Unassembled WGS sequence"/>
</dbReference>
<feature type="non-terminal residue" evidence="1">
    <location>
        <position position="1"/>
    </location>
</feature>